<dbReference type="EMBL" id="NRSH01000286">
    <property type="protein sequence ID" value="MBK1727771.1"/>
    <property type="molecule type" value="Genomic_DNA"/>
</dbReference>
<organism evidence="3 4">
    <name type="scientific">Halorhodospira neutriphila</name>
    <dbReference type="NCBI Taxonomy" id="168379"/>
    <lineage>
        <taxon>Bacteria</taxon>
        <taxon>Pseudomonadati</taxon>
        <taxon>Pseudomonadota</taxon>
        <taxon>Gammaproteobacteria</taxon>
        <taxon>Chromatiales</taxon>
        <taxon>Ectothiorhodospiraceae</taxon>
        <taxon>Halorhodospira</taxon>
    </lineage>
</organism>
<evidence type="ECO:0000256" key="1">
    <source>
        <dbReference type="SAM" id="Phobius"/>
    </source>
</evidence>
<dbReference type="Proteomes" id="UP000738126">
    <property type="component" value="Unassembled WGS sequence"/>
</dbReference>
<keyword evidence="4" id="KW-1185">Reference proteome</keyword>
<feature type="domain" description="VanZ-like" evidence="2">
    <location>
        <begin position="24"/>
        <end position="138"/>
    </location>
</feature>
<protein>
    <recommendedName>
        <fullName evidence="2">VanZ-like domain-containing protein</fullName>
    </recommendedName>
</protein>
<dbReference type="InterPro" id="IPR006976">
    <property type="entry name" value="VanZ-like"/>
</dbReference>
<comment type="caution">
    <text evidence="3">The sequence shown here is derived from an EMBL/GenBank/DDBJ whole genome shotgun (WGS) entry which is preliminary data.</text>
</comment>
<gene>
    <name evidence="3" type="ORF">CKO13_12300</name>
</gene>
<feature type="transmembrane region" description="Helical" evidence="1">
    <location>
        <begin position="118"/>
        <end position="139"/>
    </location>
</feature>
<keyword evidence="1" id="KW-0812">Transmembrane</keyword>
<evidence type="ECO:0000313" key="4">
    <source>
        <dbReference type="Proteomes" id="UP000738126"/>
    </source>
</evidence>
<feature type="non-terminal residue" evidence="3">
    <location>
        <position position="175"/>
    </location>
</feature>
<dbReference type="RefSeq" id="WP_200261486.1">
    <property type="nucleotide sequence ID" value="NZ_NRSH01000286.1"/>
</dbReference>
<feature type="non-terminal residue" evidence="3">
    <location>
        <position position="1"/>
    </location>
</feature>
<name>A0ABS1E7U8_9GAMM</name>
<accession>A0ABS1E7U8</accession>
<keyword evidence="1" id="KW-0472">Membrane</keyword>
<feature type="transmembrane region" description="Helical" evidence="1">
    <location>
        <begin position="59"/>
        <end position="77"/>
    </location>
</feature>
<feature type="transmembrane region" description="Helical" evidence="1">
    <location>
        <begin position="9"/>
        <end position="29"/>
    </location>
</feature>
<reference evidence="3 4" key="1">
    <citation type="journal article" date="2020" name="Microorganisms">
        <title>Osmotic Adaptation and Compatible Solute Biosynthesis of Phototrophic Bacteria as Revealed from Genome Analyses.</title>
        <authorList>
            <person name="Imhoff J.F."/>
            <person name="Rahn T."/>
            <person name="Kunzel S."/>
            <person name="Keller A."/>
            <person name="Neulinger S.C."/>
        </authorList>
    </citation>
    <scope>NUCLEOTIDE SEQUENCE [LARGE SCALE GENOMIC DNA]</scope>
    <source>
        <strain evidence="3 4">DSM 15116</strain>
    </source>
</reference>
<proteinExistence type="predicted"/>
<sequence>AGEPISRRAAALGAGLALAGAVYMTLLPFEFADLSLEQAWAAYSAIRLDTPIDADRVQWAANILLFLPLGFFWAAWLTHGVGGRAARGLLALAAVLVSLAATCAVEFLQVWLPYRQPAIADMSGNLLGGALGAAAWLALRPHLGAWLRTLRGGGLPALRLALLAYALVYVALGQL</sequence>
<feature type="transmembrane region" description="Helical" evidence="1">
    <location>
        <begin position="89"/>
        <end position="112"/>
    </location>
</feature>
<feature type="transmembrane region" description="Helical" evidence="1">
    <location>
        <begin position="151"/>
        <end position="172"/>
    </location>
</feature>
<keyword evidence="1" id="KW-1133">Transmembrane helix</keyword>
<evidence type="ECO:0000313" key="3">
    <source>
        <dbReference type="EMBL" id="MBK1727771.1"/>
    </source>
</evidence>
<dbReference type="Pfam" id="PF04892">
    <property type="entry name" value="VanZ"/>
    <property type="match status" value="1"/>
</dbReference>
<evidence type="ECO:0000259" key="2">
    <source>
        <dbReference type="Pfam" id="PF04892"/>
    </source>
</evidence>